<sequence>MLEAKQTALSFARRWQSPLVAGGPEDARATPRVPGLFEICGARLMAQAAESADFRTELANQVPSMLLDQLAASCGRGGRLQIQDFVAKVSLDPKDTAAPSSASRRRRHAVRGQGQGVCITTIHAAKGHPCKPVVPCRSRRGGAQPLQPGCRSALHFSRRCSCLTLGAFASLRAPKPMRIEWE</sequence>
<keyword evidence="2" id="KW-1185">Reference proteome</keyword>
<reference evidence="1" key="1">
    <citation type="submission" date="2023-10" db="EMBL/GenBank/DDBJ databases">
        <authorList>
            <person name="Chen Y."/>
            <person name="Shah S."/>
            <person name="Dougan E. K."/>
            <person name="Thang M."/>
            <person name="Chan C."/>
        </authorList>
    </citation>
    <scope>NUCLEOTIDE SEQUENCE [LARGE SCALE GENOMIC DNA]</scope>
</reference>
<dbReference type="EMBL" id="CAUYUJ010002559">
    <property type="protein sequence ID" value="CAK0801366.1"/>
    <property type="molecule type" value="Genomic_DNA"/>
</dbReference>
<evidence type="ECO:0008006" key="3">
    <source>
        <dbReference type="Google" id="ProtNLM"/>
    </source>
</evidence>
<gene>
    <name evidence="1" type="ORF">PCOR1329_LOCUS9251</name>
</gene>
<dbReference type="Proteomes" id="UP001189429">
    <property type="component" value="Unassembled WGS sequence"/>
</dbReference>
<evidence type="ECO:0000313" key="2">
    <source>
        <dbReference type="Proteomes" id="UP001189429"/>
    </source>
</evidence>
<evidence type="ECO:0000313" key="1">
    <source>
        <dbReference type="EMBL" id="CAK0801366.1"/>
    </source>
</evidence>
<accession>A0ABN9Q6G7</accession>
<comment type="caution">
    <text evidence="1">The sequence shown here is derived from an EMBL/GenBank/DDBJ whole genome shotgun (WGS) entry which is preliminary data.</text>
</comment>
<organism evidence="1 2">
    <name type="scientific">Prorocentrum cordatum</name>
    <dbReference type="NCBI Taxonomy" id="2364126"/>
    <lineage>
        <taxon>Eukaryota</taxon>
        <taxon>Sar</taxon>
        <taxon>Alveolata</taxon>
        <taxon>Dinophyceae</taxon>
        <taxon>Prorocentrales</taxon>
        <taxon>Prorocentraceae</taxon>
        <taxon>Prorocentrum</taxon>
    </lineage>
</organism>
<name>A0ABN9Q6G7_9DINO</name>
<protein>
    <recommendedName>
        <fullName evidence="3">DNA helicase</fullName>
    </recommendedName>
</protein>
<proteinExistence type="predicted"/>